<feature type="transmembrane region" description="Helical" evidence="1">
    <location>
        <begin position="187"/>
        <end position="207"/>
    </location>
</feature>
<keyword evidence="1" id="KW-1133">Transmembrane helix</keyword>
<name>A0A7Z0DNM3_9ACTN</name>
<keyword evidence="3" id="KW-1185">Reference proteome</keyword>
<keyword evidence="1" id="KW-0812">Transmembrane</keyword>
<protein>
    <submittedName>
        <fullName evidence="2">Uncharacterized protein</fullName>
    </submittedName>
</protein>
<dbReference type="AlphaFoldDB" id="A0A7Z0DNM3"/>
<keyword evidence="1" id="KW-0472">Membrane</keyword>
<evidence type="ECO:0000313" key="2">
    <source>
        <dbReference type="EMBL" id="NYI78522.1"/>
    </source>
</evidence>
<accession>A0A7Z0DNM3</accession>
<gene>
    <name evidence="2" type="ORF">BJ988_003170</name>
</gene>
<dbReference type="Proteomes" id="UP000564496">
    <property type="component" value="Unassembled WGS sequence"/>
</dbReference>
<comment type="caution">
    <text evidence="2">The sequence shown here is derived from an EMBL/GenBank/DDBJ whole genome shotgun (WGS) entry which is preliminary data.</text>
</comment>
<organism evidence="2 3">
    <name type="scientific">Nocardioides panzhihuensis</name>
    <dbReference type="NCBI Taxonomy" id="860243"/>
    <lineage>
        <taxon>Bacteria</taxon>
        <taxon>Bacillati</taxon>
        <taxon>Actinomycetota</taxon>
        <taxon>Actinomycetes</taxon>
        <taxon>Propionibacteriales</taxon>
        <taxon>Nocardioidaceae</taxon>
        <taxon>Nocardioides</taxon>
    </lineage>
</organism>
<proteinExistence type="predicted"/>
<evidence type="ECO:0000313" key="3">
    <source>
        <dbReference type="Proteomes" id="UP000564496"/>
    </source>
</evidence>
<dbReference type="RefSeq" id="WP_179658834.1">
    <property type="nucleotide sequence ID" value="NZ_JACBZR010000001.1"/>
</dbReference>
<sequence length="208" mass="21771">MVASVWCCGSAHFAEIRAEFEDPWVIGNAIRTLFCIASLAVLTRALLHGRGTLTTRLGAGDSAAEPERSTCMSQHRNLEPGTPAPQTGLYACGYCAPGGLLETLTGGVTGLRGSDAVFASSGEVSARFEAGAALPECQRCGPATGWDLVEGSIEDYRRANAESQRAVYGTLGIGAARGPKPARHRSMAIGVLVVVAVLILVVLFLLLR</sequence>
<evidence type="ECO:0000256" key="1">
    <source>
        <dbReference type="SAM" id="Phobius"/>
    </source>
</evidence>
<dbReference type="EMBL" id="JACBZR010000001">
    <property type="protein sequence ID" value="NYI78522.1"/>
    <property type="molecule type" value="Genomic_DNA"/>
</dbReference>
<reference evidence="2 3" key="1">
    <citation type="submission" date="2020-07" db="EMBL/GenBank/DDBJ databases">
        <title>Sequencing the genomes of 1000 actinobacteria strains.</title>
        <authorList>
            <person name="Klenk H.-P."/>
        </authorList>
    </citation>
    <scope>NUCLEOTIDE SEQUENCE [LARGE SCALE GENOMIC DNA]</scope>
    <source>
        <strain evidence="2 3">DSM 26487</strain>
    </source>
</reference>